<protein>
    <submittedName>
        <fullName evidence="1">Uncharacterized protein</fullName>
    </submittedName>
</protein>
<comment type="caution">
    <text evidence="1">The sequence shown here is derived from an EMBL/GenBank/DDBJ whole genome shotgun (WGS) entry which is preliminary data.</text>
</comment>
<organism evidence="1 2">
    <name type="scientific">Neocallimastix californiae</name>
    <dbReference type="NCBI Taxonomy" id="1754190"/>
    <lineage>
        <taxon>Eukaryota</taxon>
        <taxon>Fungi</taxon>
        <taxon>Fungi incertae sedis</taxon>
        <taxon>Chytridiomycota</taxon>
        <taxon>Chytridiomycota incertae sedis</taxon>
        <taxon>Neocallimastigomycetes</taxon>
        <taxon>Neocallimastigales</taxon>
        <taxon>Neocallimastigaceae</taxon>
        <taxon>Neocallimastix</taxon>
    </lineage>
</organism>
<sequence>MNIRDQQSELEVEGLESILKVAPLFEETDQNSELIITEIDGPALEIDDNGNINNNIYHNSISVSSNTYGESLEKLTKNTLNALEYTNEIDAENIVKGLNKLYKSLSMKMIFDPDPQTAML</sequence>
<dbReference type="EMBL" id="MCOG01000094">
    <property type="protein sequence ID" value="ORY52161.1"/>
    <property type="molecule type" value="Genomic_DNA"/>
</dbReference>
<reference evidence="1 2" key="1">
    <citation type="submission" date="2016-08" db="EMBL/GenBank/DDBJ databases">
        <title>A Parts List for Fungal Cellulosomes Revealed by Comparative Genomics.</title>
        <authorList>
            <consortium name="DOE Joint Genome Institute"/>
            <person name="Haitjema C.H."/>
            <person name="Gilmore S.P."/>
            <person name="Henske J.K."/>
            <person name="Solomon K.V."/>
            <person name="De Groot R."/>
            <person name="Kuo A."/>
            <person name="Mondo S.J."/>
            <person name="Salamov A.A."/>
            <person name="Labutti K."/>
            <person name="Zhao Z."/>
            <person name="Chiniquy J."/>
            <person name="Barry K."/>
            <person name="Brewer H.M."/>
            <person name="Purvine S.O."/>
            <person name="Wright A.T."/>
            <person name="Boxma B."/>
            <person name="Van Alen T."/>
            <person name="Hackstein J.H."/>
            <person name="Baker S.E."/>
            <person name="Grigoriev I.V."/>
            <person name="O'Malley M.A."/>
        </authorList>
    </citation>
    <scope>NUCLEOTIDE SEQUENCE [LARGE SCALE GENOMIC DNA]</scope>
    <source>
        <strain evidence="1 2">G1</strain>
    </source>
</reference>
<dbReference type="Proteomes" id="UP000193920">
    <property type="component" value="Unassembled WGS sequence"/>
</dbReference>
<keyword evidence="2" id="KW-1185">Reference proteome</keyword>
<name>A0A1Y2CYP1_9FUNG</name>
<gene>
    <name evidence="1" type="ORF">LY90DRAFT_508282</name>
</gene>
<evidence type="ECO:0000313" key="1">
    <source>
        <dbReference type="EMBL" id="ORY52161.1"/>
    </source>
</evidence>
<accession>A0A1Y2CYP1</accession>
<proteinExistence type="predicted"/>
<evidence type="ECO:0000313" key="2">
    <source>
        <dbReference type="Proteomes" id="UP000193920"/>
    </source>
</evidence>
<dbReference type="AlphaFoldDB" id="A0A1Y2CYP1"/>